<dbReference type="InterPro" id="IPR035992">
    <property type="entry name" value="Ricin_B-like_lectins"/>
</dbReference>
<evidence type="ECO:0000313" key="2">
    <source>
        <dbReference type="EMBL" id="CAK9046949.1"/>
    </source>
</evidence>
<reference evidence="2 3" key="1">
    <citation type="submission" date="2024-02" db="EMBL/GenBank/DDBJ databases">
        <authorList>
            <person name="Chen Y."/>
            <person name="Shah S."/>
            <person name="Dougan E. K."/>
            <person name="Thang M."/>
            <person name="Chan C."/>
        </authorList>
    </citation>
    <scope>NUCLEOTIDE SEQUENCE [LARGE SCALE GENOMIC DNA]</scope>
</reference>
<accession>A0ABP0M606</accession>
<name>A0ABP0M606_9DINO</name>
<proteinExistence type="predicted"/>
<evidence type="ECO:0000256" key="1">
    <source>
        <dbReference type="SAM" id="MobiDB-lite"/>
    </source>
</evidence>
<feature type="region of interest" description="Disordered" evidence="1">
    <location>
        <begin position="1600"/>
        <end position="1624"/>
    </location>
</feature>
<feature type="region of interest" description="Disordered" evidence="1">
    <location>
        <begin position="626"/>
        <end position="649"/>
    </location>
</feature>
<gene>
    <name evidence="2" type="ORF">SCF082_LOCUS26355</name>
</gene>
<dbReference type="SUPFAM" id="SSF50370">
    <property type="entry name" value="Ricin B-like lectins"/>
    <property type="match status" value="1"/>
</dbReference>
<feature type="compositionally biased region" description="Basic and acidic residues" evidence="1">
    <location>
        <begin position="1606"/>
        <end position="1617"/>
    </location>
</feature>
<evidence type="ECO:0000313" key="3">
    <source>
        <dbReference type="Proteomes" id="UP001642464"/>
    </source>
</evidence>
<sequence>MVGAFGDVQKLELQFQEGEVLEILSPRQAHLSHSDWCDPQTFQLDARSLKLKNTSLGENDSGKLLKECLDYCSHAWPSQETYDSLLSKLSLNPDSRAEPDPTDLSAIAFSDGSDCESEVPPDSDSKVKVEQDLQPKLTVQSSALNPKLTSKQAKLVHMQRMLHRDIEKKRQKDKAEVAADLECEVECNEGSGKYLDYTEEPSPDSNEDWSTSITRKHRREVGLKKLKTEELKLLRSNFGKVMKEVERPVTSSMDKQPREPDFATGDPGPTPKTTRNPNESEKEELLPEVASIRHLNGSECRKLLQQMRPLVHAPLAIYKALARRALDDYSKSKPRTFHDCRRMTFWQFGPEKERRRVDCYAGKAFFDFLTDEKEGLLSRLPEIHPIAAVYLLQTLLESRNVIASLFQEVGRYVAENISTLDRDSLGRLVYVFAKAQVKNPGLFSVVKQECLRRCKFKEGERSLSPKVITDIVVAFASAKIVDEDLFEALMLRAVSLMDIDLQQELSPEVCAPLTSFSGKVPATPFLLQDLVQLCRSFLDLQRVDQEFFNDVSIYVVAALQSPNTKLVDWFVGNPTLTLPSMANIFVKARLFQSDFFSTLKMVATRRKEEIQPEGFQQLQQALLTQRREEEKLERRKRQPPERRRGAMGRAVVEPQAAISTLSRREKARQQRARLAAMSEEEVAKEVYFLEHRELRTAPGSVPGNGILFVVAVLWEEDRLKVSDAKAENSWWLDPDDRALTYRYGACSSCVYCLCEKNSVLKTCECSAFERWVVDEGQRLTSRLSNRCAFLNGTEVLTSTCPNEDDARYMWYFVRGNCIFGVHMEDTARKTWRYMVEGQDGARFGLSNVRMVVNKTTNMPYRISLFRDGLCLSASANSESCVSNSTCRLAKLSADCSQQWFFDDNRISFVHNNENFYLRTIKPKNQDNAKWHVAATPFVPADNQSFTWTFSDESNTITSPNKGCMSEFWLTHSQVFSYNTAGESVKASCPKGMLNGFQGEPGQIRATCLNLTDTLINDTCRWQNQSGHWATRGVDMRCDADQNEVLQEWHVEGTPMYNSSWKCCKVLLKGKDSCREEVPNEGRRGLYNVHATCGMDVMTRIDIETFTQHVTKIGCCKLSHYPNPDTYHTQADVSVEDCDKTLYQKWSRDRALPSPCANCVQLDTCQASLSVAVDANVNPTETTALRLEIQNQDRLSPDQLDAYNSTASLQIVTKHGPQATQQVLFSCLPTVAASTFGVVPCADQQPISRVTLSEMTGYIMDASSETGRVAGSMMIETSCPVLWPTSDPNRPKDFAMTAKQAFSMLQNQAYYSTSFDEQAAQQAPFSFNPSKGKNPQQVGYLSLPPSGAGMWGLRCPSGAVVASTGQSQPHCVHINAGKEPEQRLLKSRSAGCETTHREGSGSAFCPPGSAVSGWFNLPGVPVKGRKDGPGGPTEATHFLLFCRETPLLSTCKPLQSSRCAMAEVVGGVSFGAGSFKLSCCGLQKELGVTLLDTIGQSYETFEGYYCPSSMEQSTGSATYTRTNIRALGSISLRSADHSPWELKWNKFQAAWELREPLGHVHAQINSSQVSPVGLAGKRFSVTSIRDLRAQYLIGSKVEASAAGGEPKYPKLKEFHASEPDYSSWQ</sequence>
<comment type="caution">
    <text evidence="2">The sequence shown here is derived from an EMBL/GenBank/DDBJ whole genome shotgun (WGS) entry which is preliminary data.</text>
</comment>
<protein>
    <submittedName>
        <fullName evidence="2">Polyketide synthase 3</fullName>
    </submittedName>
</protein>
<dbReference type="Proteomes" id="UP001642464">
    <property type="component" value="Unassembled WGS sequence"/>
</dbReference>
<feature type="compositionally biased region" description="Basic and acidic residues" evidence="1">
    <location>
        <begin position="626"/>
        <end position="644"/>
    </location>
</feature>
<dbReference type="EMBL" id="CAXAMM010020001">
    <property type="protein sequence ID" value="CAK9046949.1"/>
    <property type="molecule type" value="Genomic_DNA"/>
</dbReference>
<keyword evidence="3" id="KW-1185">Reference proteome</keyword>
<feature type="region of interest" description="Disordered" evidence="1">
    <location>
        <begin position="244"/>
        <end position="284"/>
    </location>
</feature>
<organism evidence="2 3">
    <name type="scientific">Durusdinium trenchii</name>
    <dbReference type="NCBI Taxonomy" id="1381693"/>
    <lineage>
        <taxon>Eukaryota</taxon>
        <taxon>Sar</taxon>
        <taxon>Alveolata</taxon>
        <taxon>Dinophyceae</taxon>
        <taxon>Suessiales</taxon>
        <taxon>Symbiodiniaceae</taxon>
        <taxon>Durusdinium</taxon>
    </lineage>
</organism>